<dbReference type="RefSeq" id="XP_005535220.1">
    <property type="nucleotide sequence ID" value="XM_005535163.1"/>
</dbReference>
<dbReference type="InterPro" id="IPR036322">
    <property type="entry name" value="WD40_repeat_dom_sf"/>
</dbReference>
<dbReference type="STRING" id="280699.M1V6H5"/>
<dbReference type="PANTHER" id="PTHR19848">
    <property type="entry name" value="WD40 REPEAT PROTEIN"/>
    <property type="match status" value="1"/>
</dbReference>
<reference evidence="4 5" key="1">
    <citation type="journal article" date="2004" name="Nature">
        <title>Genome sequence of the ultrasmall unicellular red alga Cyanidioschyzon merolae 10D.</title>
        <authorList>
            <person name="Matsuzaki M."/>
            <person name="Misumi O."/>
            <person name="Shin-i T."/>
            <person name="Maruyama S."/>
            <person name="Takahara M."/>
            <person name="Miyagishima S."/>
            <person name="Mori T."/>
            <person name="Nishida K."/>
            <person name="Yagisawa F."/>
            <person name="Nishida K."/>
            <person name="Yoshida Y."/>
            <person name="Nishimura Y."/>
            <person name="Nakao S."/>
            <person name="Kobayashi T."/>
            <person name="Momoyama Y."/>
            <person name="Higashiyama T."/>
            <person name="Minoda A."/>
            <person name="Sano M."/>
            <person name="Nomoto H."/>
            <person name="Oishi K."/>
            <person name="Hayashi H."/>
            <person name="Ohta F."/>
            <person name="Nishizaka S."/>
            <person name="Haga S."/>
            <person name="Miura S."/>
            <person name="Morishita T."/>
            <person name="Kabeya Y."/>
            <person name="Terasawa K."/>
            <person name="Suzuki Y."/>
            <person name="Ishii Y."/>
            <person name="Asakawa S."/>
            <person name="Takano H."/>
            <person name="Ohta N."/>
            <person name="Kuroiwa H."/>
            <person name="Tanaka K."/>
            <person name="Shimizu N."/>
            <person name="Sugano S."/>
            <person name="Sato N."/>
            <person name="Nozaki H."/>
            <person name="Ogasawara N."/>
            <person name="Kohara Y."/>
            <person name="Kuroiwa T."/>
        </authorList>
    </citation>
    <scope>NUCLEOTIDE SEQUENCE [LARGE SCALE GENOMIC DNA]</scope>
    <source>
        <strain evidence="4 5">10D</strain>
    </source>
</reference>
<dbReference type="HOGENOM" id="CLU_574115_0_0_1"/>
<organism evidence="4 5">
    <name type="scientific">Cyanidioschyzon merolae (strain NIES-3377 / 10D)</name>
    <name type="common">Unicellular red alga</name>
    <dbReference type="NCBI Taxonomy" id="280699"/>
    <lineage>
        <taxon>Eukaryota</taxon>
        <taxon>Rhodophyta</taxon>
        <taxon>Bangiophyceae</taxon>
        <taxon>Cyanidiales</taxon>
        <taxon>Cyanidiaceae</taxon>
        <taxon>Cyanidioschyzon</taxon>
    </lineage>
</organism>
<dbReference type="GeneID" id="16992340"/>
<evidence type="ECO:0000313" key="5">
    <source>
        <dbReference type="Proteomes" id="UP000007014"/>
    </source>
</evidence>
<dbReference type="Gramene" id="CMB135CT">
    <property type="protein sequence ID" value="CMB135CT"/>
    <property type="gene ID" value="CMB135C"/>
</dbReference>
<keyword evidence="2" id="KW-0677">Repeat</keyword>
<dbReference type="OMA" id="NDFVICH"/>
<proteinExistence type="predicted"/>
<evidence type="ECO:0000313" key="4">
    <source>
        <dbReference type="EMBL" id="BAM78934.1"/>
    </source>
</evidence>
<evidence type="ECO:0000256" key="2">
    <source>
        <dbReference type="ARBA" id="ARBA00022737"/>
    </source>
</evidence>
<evidence type="ECO:0000256" key="1">
    <source>
        <dbReference type="ARBA" id="ARBA00022574"/>
    </source>
</evidence>
<dbReference type="InterPro" id="IPR015943">
    <property type="entry name" value="WD40/YVTN_repeat-like_dom_sf"/>
</dbReference>
<dbReference type="AlphaFoldDB" id="M1V6H5"/>
<protein>
    <submittedName>
        <fullName evidence="4">Uncharacterized protein</fullName>
    </submittedName>
</protein>
<reference evidence="4 5" key="2">
    <citation type="journal article" date="2007" name="BMC Biol.">
        <title>A 100%-complete sequence reveals unusually simple genomic features in the hot-spring red alga Cyanidioschyzon merolae.</title>
        <authorList>
            <person name="Nozaki H."/>
            <person name="Takano H."/>
            <person name="Misumi O."/>
            <person name="Terasawa K."/>
            <person name="Matsuzaki M."/>
            <person name="Maruyama S."/>
            <person name="Nishida K."/>
            <person name="Yagisawa F."/>
            <person name="Yoshida Y."/>
            <person name="Fujiwara T."/>
            <person name="Takio S."/>
            <person name="Tamura K."/>
            <person name="Chung S.J."/>
            <person name="Nakamura S."/>
            <person name="Kuroiwa H."/>
            <person name="Tanaka K."/>
            <person name="Sato N."/>
            <person name="Kuroiwa T."/>
        </authorList>
    </citation>
    <scope>NUCLEOTIDE SEQUENCE [LARGE SCALE GENOMIC DNA]</scope>
    <source>
        <strain evidence="4 5">10D</strain>
    </source>
</reference>
<name>M1V6H5_CYAM1</name>
<dbReference type="Gene3D" id="2.130.10.10">
    <property type="entry name" value="YVTN repeat-like/Quinoprotein amine dehydrogenase"/>
    <property type="match status" value="2"/>
</dbReference>
<dbReference type="SUPFAM" id="SSF50978">
    <property type="entry name" value="WD40 repeat-like"/>
    <property type="match status" value="1"/>
</dbReference>
<evidence type="ECO:0000256" key="3">
    <source>
        <dbReference type="SAM" id="MobiDB-lite"/>
    </source>
</evidence>
<keyword evidence="5" id="KW-1185">Reference proteome</keyword>
<dbReference type="KEGG" id="cme:CYME_CMB135C"/>
<feature type="region of interest" description="Disordered" evidence="3">
    <location>
        <begin position="46"/>
        <end position="80"/>
    </location>
</feature>
<dbReference type="Proteomes" id="UP000007014">
    <property type="component" value="Chromosome 2"/>
</dbReference>
<accession>M1V6H5</accession>
<feature type="compositionally biased region" description="Basic and acidic residues" evidence="3">
    <location>
        <begin position="63"/>
        <end position="78"/>
    </location>
</feature>
<dbReference type="OrthoDB" id="3556at2759"/>
<keyword evidence="1" id="KW-0853">WD repeat</keyword>
<dbReference type="PANTHER" id="PTHR19848:SF8">
    <property type="entry name" value="F-BOX AND WD REPEAT DOMAIN CONTAINING 7"/>
    <property type="match status" value="1"/>
</dbReference>
<dbReference type="EMBL" id="AP006484">
    <property type="protein sequence ID" value="BAM78934.1"/>
    <property type="molecule type" value="Genomic_DNA"/>
</dbReference>
<gene>
    <name evidence="4" type="ORF">CYME_CMB135C</name>
</gene>
<feature type="compositionally biased region" description="Acidic residues" evidence="3">
    <location>
        <begin position="53"/>
        <end position="62"/>
    </location>
</feature>
<sequence>MFVLPVHLEKRHCSPFCNVRLVAASPWKRFAKRRLWLCGGAGGPPSFGRGNTDDNDDDDDDQNDKNRSNGPNEHKDDASDGLNWSLLQRRVRELRAAAAHEANASERNWQTGRCERLALLVFEDDDVAGFKYVNSEVLVGSRSGQVRWVDLEHRRLLRTLEAPCSRIDPSTVAATSALDFDGSVAAIGYADGSLQYWFLRQETPVNFLSWPNVFQAPVVGIALLPGGRFAAASLEGRLRVYPAEPPRPGELVVPVPPLVDIDVQVPVLSMEATTQHCLIGCLDGTIRVYSLANGSCVLRLNPSANEERAAGISAIYYETSTETLWIGDELGLVRALNLQQGELIQRFQAHRGGVRSIFADATKLVTAGRTSVPGEKPIDFVEDVLRVAETARKETIPIPAVGAEVDDAGASFPHIESNIPGLSGGSIRVWSQTYQRPLFELVGHSESLSTVQFDQNKMVSDGLGSVLLINRFGLKI</sequence>